<keyword evidence="5" id="KW-0804">Transcription</keyword>
<evidence type="ECO:0000313" key="10">
    <source>
        <dbReference type="Proteomes" id="UP000267821"/>
    </source>
</evidence>
<organism evidence="9 10">
    <name type="scientific">Terfezia boudieri ATCC MYA-4762</name>
    <dbReference type="NCBI Taxonomy" id="1051890"/>
    <lineage>
        <taxon>Eukaryota</taxon>
        <taxon>Fungi</taxon>
        <taxon>Dikarya</taxon>
        <taxon>Ascomycota</taxon>
        <taxon>Pezizomycotina</taxon>
        <taxon>Pezizomycetes</taxon>
        <taxon>Pezizales</taxon>
        <taxon>Pezizaceae</taxon>
        <taxon>Terfezia</taxon>
    </lineage>
</organism>
<dbReference type="CDD" id="cd00067">
    <property type="entry name" value="GAL4"/>
    <property type="match status" value="1"/>
</dbReference>
<evidence type="ECO:0000256" key="6">
    <source>
        <dbReference type="ARBA" id="ARBA00023242"/>
    </source>
</evidence>
<dbReference type="InterPro" id="IPR036864">
    <property type="entry name" value="Zn2-C6_fun-type_DNA-bd_sf"/>
</dbReference>
<accession>A0A3N4MAC5</accession>
<protein>
    <recommendedName>
        <fullName evidence="8">Zn(2)-C6 fungal-type domain-containing protein</fullName>
    </recommendedName>
</protein>
<dbReference type="GO" id="GO:0003677">
    <property type="term" value="F:DNA binding"/>
    <property type="evidence" value="ECO:0007669"/>
    <property type="project" value="UniProtKB-KW"/>
</dbReference>
<dbReference type="InterPro" id="IPR007219">
    <property type="entry name" value="XnlR_reg_dom"/>
</dbReference>
<dbReference type="OrthoDB" id="103819at2759"/>
<dbReference type="AlphaFoldDB" id="A0A3N4MAC5"/>
<dbReference type="InterPro" id="IPR001138">
    <property type="entry name" value="Zn2Cys6_DnaBD"/>
</dbReference>
<proteinExistence type="predicted"/>
<sequence length="914" mass="103158">MSQSGDNQDIPKIPACDWCREKKIRCGREKPQCRNCMSRRIQCVYSDRPKRENENTRTAHLFDEVHARLDRMETTMARIAAALEIKHEPAAPRRTLHDPEGTPEPRKQHSYRESLEGSEAKSSPGDSHLHIGEVESGLPRDRSGMHQQTAMGRQFVSDVEGNAYYYGGASLLAISNEAAQSAQTAAKSPSPGGPSIQVSDVSEAQEKVGKLLDPDAYVAIVQPVDKGKGSKFWIPPKEPCMIFIEDYFNGPAWIFPLFDKERFVRQVEDMYANLDAEVDVGWLICYLQVIVFGIYGRLNDKDEVMREYLQQTERMKILQKASQVVWDCLDDTSVLLKPRLLNIQALMTMAAVANEISRPGLCWMLVCNACSLAKAMGLHRNYTPNDLTAGEISERNYVFWTLYIMDKSLSLTFGRPSSFSDYDIDKVPPAYDAANPLWDLYISWIEAAQIQSEIHVRLYSAQAAKISREERQKNVVDLDRRLGEWWTKYGVLLGRRYREEHFERGYIMTELVFCYHNTMIMIHRVNTGKPAEGGDGQRVPDGQGWSTQEGVIRGSVIESEMVCLEHARRGINLVRDTISQKTALAGSSLMMWYVCIRPCPALYSRQIYPLNYLNKRTALTRFVRKRNNRLFSYYPFTAFFILFSNIIRYPHLATSKDDYKLLKFVVDFLESHKYGHAGAAKLFPVSQSFLQIAARFVDPAPEAITQSTPDPVEPTLTAKHLGKRKLDETSHQPMADDELRVGMAPLPSETLLMQYPQQEHAQLDLTHASFITWPTTAGTHYQTQERFNNNDSNNIPQIITTQAPPMTTAPYAAASNAAAGYDYMVSGAVIDDTSGWPQQSGNAAEFSCFTNTLGGGAPLGTYEAEFQDRVAMAAGEGPLGFDWFRWERWWEESGVDGGIGIQEDGEMWAGGEEE</sequence>
<dbReference type="EMBL" id="ML121528">
    <property type="protein sequence ID" value="RPB29201.1"/>
    <property type="molecule type" value="Genomic_DNA"/>
</dbReference>
<dbReference type="PROSITE" id="PS50048">
    <property type="entry name" value="ZN2_CY6_FUNGAL_2"/>
    <property type="match status" value="1"/>
</dbReference>
<keyword evidence="3" id="KW-0805">Transcription regulation</keyword>
<keyword evidence="4" id="KW-0238">DNA-binding</keyword>
<reference evidence="9 10" key="1">
    <citation type="journal article" date="2018" name="Nat. Ecol. Evol.">
        <title>Pezizomycetes genomes reveal the molecular basis of ectomycorrhizal truffle lifestyle.</title>
        <authorList>
            <person name="Murat C."/>
            <person name="Payen T."/>
            <person name="Noel B."/>
            <person name="Kuo A."/>
            <person name="Morin E."/>
            <person name="Chen J."/>
            <person name="Kohler A."/>
            <person name="Krizsan K."/>
            <person name="Balestrini R."/>
            <person name="Da Silva C."/>
            <person name="Montanini B."/>
            <person name="Hainaut M."/>
            <person name="Levati E."/>
            <person name="Barry K.W."/>
            <person name="Belfiori B."/>
            <person name="Cichocki N."/>
            <person name="Clum A."/>
            <person name="Dockter R.B."/>
            <person name="Fauchery L."/>
            <person name="Guy J."/>
            <person name="Iotti M."/>
            <person name="Le Tacon F."/>
            <person name="Lindquist E.A."/>
            <person name="Lipzen A."/>
            <person name="Malagnac F."/>
            <person name="Mello A."/>
            <person name="Molinier V."/>
            <person name="Miyauchi S."/>
            <person name="Poulain J."/>
            <person name="Riccioni C."/>
            <person name="Rubini A."/>
            <person name="Sitrit Y."/>
            <person name="Splivallo R."/>
            <person name="Traeger S."/>
            <person name="Wang M."/>
            <person name="Zifcakova L."/>
            <person name="Wipf D."/>
            <person name="Zambonelli A."/>
            <person name="Paolocci F."/>
            <person name="Nowrousian M."/>
            <person name="Ottonello S."/>
            <person name="Baldrian P."/>
            <person name="Spatafora J.W."/>
            <person name="Henrissat B."/>
            <person name="Nagy L.G."/>
            <person name="Aury J.M."/>
            <person name="Wincker P."/>
            <person name="Grigoriev I.V."/>
            <person name="Bonfante P."/>
            <person name="Martin F.M."/>
        </authorList>
    </citation>
    <scope>NUCLEOTIDE SEQUENCE [LARGE SCALE GENOMIC DNA]</scope>
    <source>
        <strain evidence="9 10">ATCC MYA-4762</strain>
    </source>
</reference>
<dbReference type="InterPro" id="IPR050987">
    <property type="entry name" value="AtrR-like"/>
</dbReference>
<dbReference type="STRING" id="1051890.A0A3N4MAC5"/>
<evidence type="ECO:0000256" key="5">
    <source>
        <dbReference type="ARBA" id="ARBA00023163"/>
    </source>
</evidence>
<keyword evidence="10" id="KW-1185">Reference proteome</keyword>
<dbReference type="GO" id="GO:0000981">
    <property type="term" value="F:DNA-binding transcription factor activity, RNA polymerase II-specific"/>
    <property type="evidence" value="ECO:0007669"/>
    <property type="project" value="InterPro"/>
</dbReference>
<dbReference type="GO" id="GO:0005634">
    <property type="term" value="C:nucleus"/>
    <property type="evidence" value="ECO:0007669"/>
    <property type="project" value="UniProtKB-SubCell"/>
</dbReference>
<evidence type="ECO:0000259" key="8">
    <source>
        <dbReference type="PROSITE" id="PS50048"/>
    </source>
</evidence>
<evidence type="ECO:0000313" key="9">
    <source>
        <dbReference type="EMBL" id="RPB29201.1"/>
    </source>
</evidence>
<dbReference type="GO" id="GO:0008270">
    <property type="term" value="F:zinc ion binding"/>
    <property type="evidence" value="ECO:0007669"/>
    <property type="project" value="InterPro"/>
</dbReference>
<dbReference type="PANTHER" id="PTHR46910">
    <property type="entry name" value="TRANSCRIPTION FACTOR PDR1"/>
    <property type="match status" value="1"/>
</dbReference>
<dbReference type="SUPFAM" id="SSF57701">
    <property type="entry name" value="Zn2/Cys6 DNA-binding domain"/>
    <property type="match status" value="1"/>
</dbReference>
<evidence type="ECO:0000256" key="2">
    <source>
        <dbReference type="ARBA" id="ARBA00022723"/>
    </source>
</evidence>
<feature type="domain" description="Zn(2)-C6 fungal-type" evidence="8">
    <location>
        <begin position="15"/>
        <end position="45"/>
    </location>
</feature>
<dbReference type="CDD" id="cd12148">
    <property type="entry name" value="fungal_TF_MHR"/>
    <property type="match status" value="1"/>
</dbReference>
<feature type="region of interest" description="Disordered" evidence="7">
    <location>
        <begin position="84"/>
        <end position="149"/>
    </location>
</feature>
<evidence type="ECO:0000256" key="4">
    <source>
        <dbReference type="ARBA" id="ARBA00023125"/>
    </source>
</evidence>
<feature type="compositionally biased region" description="Basic and acidic residues" evidence="7">
    <location>
        <begin position="84"/>
        <end position="119"/>
    </location>
</feature>
<name>A0A3N4MAC5_9PEZI</name>
<keyword evidence="6" id="KW-0539">Nucleus</keyword>
<dbReference type="Proteomes" id="UP000267821">
    <property type="component" value="Unassembled WGS sequence"/>
</dbReference>
<feature type="compositionally biased region" description="Basic and acidic residues" evidence="7">
    <location>
        <begin position="127"/>
        <end position="144"/>
    </location>
</feature>
<evidence type="ECO:0000256" key="1">
    <source>
        <dbReference type="ARBA" id="ARBA00004123"/>
    </source>
</evidence>
<dbReference type="InParanoid" id="A0A3N4MAC5"/>
<dbReference type="GO" id="GO:0006351">
    <property type="term" value="P:DNA-templated transcription"/>
    <property type="evidence" value="ECO:0007669"/>
    <property type="project" value="InterPro"/>
</dbReference>
<dbReference type="SMART" id="SM00066">
    <property type="entry name" value="GAL4"/>
    <property type="match status" value="1"/>
</dbReference>
<dbReference type="Pfam" id="PF04082">
    <property type="entry name" value="Fungal_trans"/>
    <property type="match status" value="1"/>
</dbReference>
<dbReference type="Gene3D" id="4.10.240.10">
    <property type="entry name" value="Zn(2)-C6 fungal-type DNA-binding domain"/>
    <property type="match status" value="1"/>
</dbReference>
<evidence type="ECO:0000256" key="3">
    <source>
        <dbReference type="ARBA" id="ARBA00023015"/>
    </source>
</evidence>
<dbReference type="Pfam" id="PF00172">
    <property type="entry name" value="Zn_clus"/>
    <property type="match status" value="1"/>
</dbReference>
<dbReference type="SMART" id="SM00906">
    <property type="entry name" value="Fungal_trans"/>
    <property type="match status" value="1"/>
</dbReference>
<comment type="subcellular location">
    <subcellularLocation>
        <location evidence="1">Nucleus</location>
    </subcellularLocation>
</comment>
<evidence type="ECO:0000256" key="7">
    <source>
        <dbReference type="SAM" id="MobiDB-lite"/>
    </source>
</evidence>
<dbReference type="PANTHER" id="PTHR46910:SF37">
    <property type="entry name" value="ZN(II)2CYS6 TRANSCRIPTION FACTOR (EUROFUNG)"/>
    <property type="match status" value="1"/>
</dbReference>
<dbReference type="PROSITE" id="PS00463">
    <property type="entry name" value="ZN2_CY6_FUNGAL_1"/>
    <property type="match status" value="1"/>
</dbReference>
<keyword evidence="2" id="KW-0479">Metal-binding</keyword>
<gene>
    <name evidence="9" type="ORF">L211DRAFT_261883</name>
</gene>